<evidence type="ECO:0000313" key="2">
    <source>
        <dbReference type="Proteomes" id="UP000287651"/>
    </source>
</evidence>
<accession>A0A426ZB66</accession>
<proteinExistence type="predicted"/>
<reference evidence="1 2" key="1">
    <citation type="journal article" date="2014" name="Agronomy (Basel)">
        <title>A Draft Genome Sequence for Ensete ventricosum, the Drought-Tolerant Tree Against Hunger.</title>
        <authorList>
            <person name="Harrison J."/>
            <person name="Moore K.A."/>
            <person name="Paszkiewicz K."/>
            <person name="Jones T."/>
            <person name="Grant M."/>
            <person name="Ambacheew D."/>
            <person name="Muzemil S."/>
            <person name="Studholme D.J."/>
        </authorList>
    </citation>
    <scope>NUCLEOTIDE SEQUENCE [LARGE SCALE GENOMIC DNA]</scope>
</reference>
<comment type="caution">
    <text evidence="1">The sequence shown here is derived from an EMBL/GenBank/DDBJ whole genome shotgun (WGS) entry which is preliminary data.</text>
</comment>
<dbReference type="EMBL" id="AMZH03007506">
    <property type="protein sequence ID" value="RRT61163.1"/>
    <property type="molecule type" value="Genomic_DNA"/>
</dbReference>
<organism evidence="1 2">
    <name type="scientific">Ensete ventricosum</name>
    <name type="common">Abyssinian banana</name>
    <name type="synonym">Musa ensete</name>
    <dbReference type="NCBI Taxonomy" id="4639"/>
    <lineage>
        <taxon>Eukaryota</taxon>
        <taxon>Viridiplantae</taxon>
        <taxon>Streptophyta</taxon>
        <taxon>Embryophyta</taxon>
        <taxon>Tracheophyta</taxon>
        <taxon>Spermatophyta</taxon>
        <taxon>Magnoliopsida</taxon>
        <taxon>Liliopsida</taxon>
        <taxon>Zingiberales</taxon>
        <taxon>Musaceae</taxon>
        <taxon>Ensete</taxon>
    </lineage>
</organism>
<dbReference type="AlphaFoldDB" id="A0A426ZB66"/>
<name>A0A426ZB66_ENSVE</name>
<sequence length="128" mass="13778">MVLRVRTAREGFGVQDGSFIMVLARVPARGIGLVFTGTVGWDQTEDVATIEGVMREVMFARAGLLGWFSPPFAQCGGGGKIDFAAELGVSERSSFLTGFRRPLLSGTLVTLFLPSYLPSIFLETDPST</sequence>
<dbReference type="Proteomes" id="UP000287651">
    <property type="component" value="Unassembled WGS sequence"/>
</dbReference>
<protein>
    <submittedName>
        <fullName evidence="1">Uncharacterized protein</fullName>
    </submittedName>
</protein>
<gene>
    <name evidence="1" type="ORF">B296_00005504</name>
</gene>
<evidence type="ECO:0000313" key="1">
    <source>
        <dbReference type="EMBL" id="RRT61163.1"/>
    </source>
</evidence>